<name>A0A9W8I5S1_9FUNG</name>
<comment type="caution">
    <text evidence="1">The sequence shown here is derived from an EMBL/GenBank/DDBJ whole genome shotgun (WGS) entry which is preliminary data.</text>
</comment>
<protein>
    <submittedName>
        <fullName evidence="1">Uncharacterized protein</fullName>
    </submittedName>
</protein>
<proteinExistence type="predicted"/>
<sequence length="347" mass="39483">MPAPPILTSIDTSRISHESMLWLIASNASTLEYLRIGRVLPSDLQLLVGGTANNLVFEHLRELQISLDVEDVQLENYQISTSHFPRLEVLFADIPDCSILSRYQTNLSIFEHAFLTDLFFAWNHCLRMVRFPITWDTVEMLTPTTLPEARELDLYQICMEGEHALDNEESNRLLNNLLSLRNIQTISTNTLSHMAELPDNLHCTELTTLEIPRFHLTASQIHFFLCKIPSLKMLHCRLGEDSIVAAKFNGGWQTGASSQLMFENKAVIKPMQTLHISIPPETSNLSIECFFSMVAALPCIRTIYLPSQLSTPLYRYLVQASQTSRYRWSSAMLDNINIHTLANSDTK</sequence>
<evidence type="ECO:0000313" key="2">
    <source>
        <dbReference type="Proteomes" id="UP001139887"/>
    </source>
</evidence>
<dbReference type="EMBL" id="JANBUW010000637">
    <property type="protein sequence ID" value="KAJ2846047.1"/>
    <property type="molecule type" value="Genomic_DNA"/>
</dbReference>
<evidence type="ECO:0000313" key="1">
    <source>
        <dbReference type="EMBL" id="KAJ2846047.1"/>
    </source>
</evidence>
<dbReference type="AlphaFoldDB" id="A0A9W8I5S1"/>
<gene>
    <name evidence="1" type="ORF">IWW36_004532</name>
</gene>
<organism evidence="1 2">
    <name type="scientific">Coemansia brasiliensis</name>
    <dbReference type="NCBI Taxonomy" id="2650707"/>
    <lineage>
        <taxon>Eukaryota</taxon>
        <taxon>Fungi</taxon>
        <taxon>Fungi incertae sedis</taxon>
        <taxon>Zoopagomycota</taxon>
        <taxon>Kickxellomycotina</taxon>
        <taxon>Kickxellomycetes</taxon>
        <taxon>Kickxellales</taxon>
        <taxon>Kickxellaceae</taxon>
        <taxon>Coemansia</taxon>
    </lineage>
</organism>
<dbReference type="Proteomes" id="UP001139887">
    <property type="component" value="Unassembled WGS sequence"/>
</dbReference>
<keyword evidence="2" id="KW-1185">Reference proteome</keyword>
<accession>A0A9W8I5S1</accession>
<reference evidence="1" key="1">
    <citation type="submission" date="2022-07" db="EMBL/GenBank/DDBJ databases">
        <title>Phylogenomic reconstructions and comparative analyses of Kickxellomycotina fungi.</title>
        <authorList>
            <person name="Reynolds N.K."/>
            <person name="Stajich J.E."/>
            <person name="Barry K."/>
            <person name="Grigoriev I.V."/>
            <person name="Crous P."/>
            <person name="Smith M.E."/>
        </authorList>
    </citation>
    <scope>NUCLEOTIDE SEQUENCE</scope>
    <source>
        <strain evidence="1">NRRL 1566</strain>
    </source>
</reference>
<dbReference type="OrthoDB" id="5516903at2759"/>